<keyword evidence="1" id="KW-0472">Membrane</keyword>
<keyword evidence="3" id="KW-1185">Reference proteome</keyword>
<dbReference type="Pfam" id="PF08592">
    <property type="entry name" value="Anthrone_oxy"/>
    <property type="match status" value="1"/>
</dbReference>
<protein>
    <submittedName>
        <fullName evidence="2">DUF1772 domain-containing protein</fullName>
    </submittedName>
</protein>
<feature type="transmembrane region" description="Helical" evidence="1">
    <location>
        <begin position="58"/>
        <end position="79"/>
    </location>
</feature>
<name>A0ABT1A2R8_9PSEU</name>
<feature type="transmembrane region" description="Helical" evidence="1">
    <location>
        <begin position="134"/>
        <end position="152"/>
    </location>
</feature>
<sequence>MSALGPVASLVAGVGCAAVGGAFFTFSTFTMQGLTRLPDEAGAEAMRSINRTAPRPPFMALLFGSAAAAAAVAVADLVSGARTAPLTVSGAALYLVGTIGVTMAGNVPLNNALEAERGRPTRLWRDYAHRWTRLNHVRTVTSLAAGALLALAA</sequence>
<dbReference type="EMBL" id="JAGSOV010000040">
    <property type="protein sequence ID" value="MCO1657300.1"/>
    <property type="molecule type" value="Genomic_DNA"/>
</dbReference>
<feature type="transmembrane region" description="Helical" evidence="1">
    <location>
        <begin position="6"/>
        <end position="26"/>
    </location>
</feature>
<proteinExistence type="predicted"/>
<gene>
    <name evidence="2" type="ORF">KDL28_19780</name>
</gene>
<organism evidence="2 3">
    <name type="scientific">Pseudonocardia humida</name>
    <dbReference type="NCBI Taxonomy" id="2800819"/>
    <lineage>
        <taxon>Bacteria</taxon>
        <taxon>Bacillati</taxon>
        <taxon>Actinomycetota</taxon>
        <taxon>Actinomycetes</taxon>
        <taxon>Pseudonocardiales</taxon>
        <taxon>Pseudonocardiaceae</taxon>
        <taxon>Pseudonocardia</taxon>
    </lineage>
</organism>
<evidence type="ECO:0000313" key="3">
    <source>
        <dbReference type="Proteomes" id="UP001165283"/>
    </source>
</evidence>
<comment type="caution">
    <text evidence="2">The sequence shown here is derived from an EMBL/GenBank/DDBJ whole genome shotgun (WGS) entry which is preliminary data.</text>
</comment>
<feature type="transmembrane region" description="Helical" evidence="1">
    <location>
        <begin position="91"/>
        <end position="113"/>
    </location>
</feature>
<evidence type="ECO:0000313" key="2">
    <source>
        <dbReference type="EMBL" id="MCO1657300.1"/>
    </source>
</evidence>
<dbReference type="Proteomes" id="UP001165283">
    <property type="component" value="Unassembled WGS sequence"/>
</dbReference>
<dbReference type="InterPro" id="IPR013901">
    <property type="entry name" value="Anthrone_oxy"/>
</dbReference>
<keyword evidence="1" id="KW-0812">Transmembrane</keyword>
<keyword evidence="1" id="KW-1133">Transmembrane helix</keyword>
<accession>A0ABT1A2R8</accession>
<evidence type="ECO:0000256" key="1">
    <source>
        <dbReference type="SAM" id="Phobius"/>
    </source>
</evidence>
<dbReference type="RefSeq" id="WP_252440848.1">
    <property type="nucleotide sequence ID" value="NZ_JAGSOV010000040.1"/>
</dbReference>
<reference evidence="2" key="1">
    <citation type="submission" date="2021-04" db="EMBL/GenBank/DDBJ databases">
        <title>Pseudonocardia sp. nov., isolated from sandy soil of mangrove forest.</title>
        <authorList>
            <person name="Zan Z."/>
            <person name="Huang R."/>
            <person name="Liu W."/>
        </authorList>
    </citation>
    <scope>NUCLEOTIDE SEQUENCE</scope>
    <source>
        <strain evidence="2">S2-4</strain>
    </source>
</reference>